<name>A0ACB5T9G8_AMBMO</name>
<comment type="caution">
    <text evidence="1">The sequence shown here is derived from an EMBL/GenBank/DDBJ whole genome shotgun (WGS) entry which is preliminary data.</text>
</comment>
<evidence type="ECO:0000313" key="2">
    <source>
        <dbReference type="Proteomes" id="UP001165064"/>
    </source>
</evidence>
<evidence type="ECO:0000313" key="1">
    <source>
        <dbReference type="EMBL" id="GME84162.1"/>
    </source>
</evidence>
<reference evidence="1" key="1">
    <citation type="submission" date="2023-04" db="EMBL/GenBank/DDBJ databases">
        <title>Ambrosiozyma monospora NBRC 10751.</title>
        <authorList>
            <person name="Ichikawa N."/>
            <person name="Sato H."/>
            <person name="Tonouchi N."/>
        </authorList>
    </citation>
    <scope>NUCLEOTIDE SEQUENCE</scope>
    <source>
        <strain evidence="1">NBRC 10751</strain>
    </source>
</reference>
<keyword evidence="2" id="KW-1185">Reference proteome</keyword>
<dbReference type="Proteomes" id="UP001165064">
    <property type="component" value="Unassembled WGS sequence"/>
</dbReference>
<protein>
    <submittedName>
        <fullName evidence="1">Unnamed protein product</fullName>
    </submittedName>
</protein>
<sequence length="182" mass="20234">MMKLKMKANSKSKTSKVNAKTGYTGRQKKIQYYFIPWTHNSRLVSDFPHLTQIIDDALLSNKKVLIHCQCGVSRSASLILAYFMKVNKTGYNDAYNQLKLKAPLISPNLSLIYELMEWGNYLGYSNNASNSNSSSSSSESGEDGEGEGRNGSRRGRERDSPSPDTSPLGKSGFDDDDDDDDL</sequence>
<dbReference type="EMBL" id="BSXS01005299">
    <property type="protein sequence ID" value="GME84162.1"/>
    <property type="molecule type" value="Genomic_DNA"/>
</dbReference>
<organism evidence="1 2">
    <name type="scientific">Ambrosiozyma monospora</name>
    <name type="common">Yeast</name>
    <name type="synonym">Endomycopsis monosporus</name>
    <dbReference type="NCBI Taxonomy" id="43982"/>
    <lineage>
        <taxon>Eukaryota</taxon>
        <taxon>Fungi</taxon>
        <taxon>Dikarya</taxon>
        <taxon>Ascomycota</taxon>
        <taxon>Saccharomycotina</taxon>
        <taxon>Pichiomycetes</taxon>
        <taxon>Pichiales</taxon>
        <taxon>Pichiaceae</taxon>
        <taxon>Ambrosiozyma</taxon>
    </lineage>
</organism>
<gene>
    <name evidence="1" type="ORF">Amon02_000665000</name>
</gene>
<accession>A0ACB5T9G8</accession>
<proteinExistence type="predicted"/>